<dbReference type="Proteomes" id="UP000176329">
    <property type="component" value="Unassembled WGS sequence"/>
</dbReference>
<dbReference type="EMBL" id="MFPV01000050">
    <property type="protein sequence ID" value="OGH60867.1"/>
    <property type="molecule type" value="Genomic_DNA"/>
</dbReference>
<protein>
    <recommendedName>
        <fullName evidence="1">Glycosyltransferase 2-like domain-containing protein</fullName>
    </recommendedName>
</protein>
<dbReference type="InterPro" id="IPR029044">
    <property type="entry name" value="Nucleotide-diphossugar_trans"/>
</dbReference>
<feature type="domain" description="Glycosyltransferase 2-like" evidence="1">
    <location>
        <begin position="5"/>
        <end position="114"/>
    </location>
</feature>
<dbReference type="SUPFAM" id="SSF53448">
    <property type="entry name" value="Nucleotide-diphospho-sugar transferases"/>
    <property type="match status" value="1"/>
</dbReference>
<evidence type="ECO:0000313" key="3">
    <source>
        <dbReference type="Proteomes" id="UP000176329"/>
    </source>
</evidence>
<dbReference type="InterPro" id="IPR001173">
    <property type="entry name" value="Glyco_trans_2-like"/>
</dbReference>
<comment type="caution">
    <text evidence="2">The sequence shown here is derived from an EMBL/GenBank/DDBJ whole genome shotgun (WGS) entry which is preliminary data.</text>
</comment>
<organism evidence="2 3">
    <name type="scientific">Candidatus Magasanikbacteria bacterium RIFCSPHIGHO2_01_FULL_50_8</name>
    <dbReference type="NCBI Taxonomy" id="1798674"/>
    <lineage>
        <taxon>Bacteria</taxon>
        <taxon>Candidatus Magasanikiibacteriota</taxon>
    </lineage>
</organism>
<name>A0A1F6LN87_9BACT</name>
<dbReference type="AlphaFoldDB" id="A0A1F6LN87"/>
<dbReference type="Gene3D" id="3.90.550.10">
    <property type="entry name" value="Spore Coat Polysaccharide Biosynthesis Protein SpsA, Chain A"/>
    <property type="match status" value="1"/>
</dbReference>
<gene>
    <name evidence="2" type="ORF">A2848_00690</name>
</gene>
<sequence>MNSISIIVPVYGRIALLDACLRSCNRSSGKPLEIIVVDDGNSASDSVIIARMATVYGARVIRSEQNQGAAAARNRGARVACGSLLFFADADIVLEEKALEQLSDALVAHPTAAFAYGDYLLEHHLMCAQNFSAEKLKQNNYISTMSLVRTSAFVGFDESLKRFQDWDLWLSITARGGQGIYVPNIIAHVTATGGMSAWIPSWIARHARWFLWISRVRSYEMARRIIQAKHKLVR</sequence>
<evidence type="ECO:0000313" key="2">
    <source>
        <dbReference type="EMBL" id="OGH60867.1"/>
    </source>
</evidence>
<reference evidence="2 3" key="1">
    <citation type="journal article" date="2016" name="Nat. Commun.">
        <title>Thousands of microbial genomes shed light on interconnected biogeochemical processes in an aquifer system.</title>
        <authorList>
            <person name="Anantharaman K."/>
            <person name="Brown C.T."/>
            <person name="Hug L.A."/>
            <person name="Sharon I."/>
            <person name="Castelle C.J."/>
            <person name="Probst A.J."/>
            <person name="Thomas B.C."/>
            <person name="Singh A."/>
            <person name="Wilkins M.J."/>
            <person name="Karaoz U."/>
            <person name="Brodie E.L."/>
            <person name="Williams K.H."/>
            <person name="Hubbard S.S."/>
            <person name="Banfield J.F."/>
        </authorList>
    </citation>
    <scope>NUCLEOTIDE SEQUENCE [LARGE SCALE GENOMIC DNA]</scope>
</reference>
<accession>A0A1F6LN87</accession>
<dbReference type="InterPro" id="IPR050834">
    <property type="entry name" value="Glycosyltransf_2"/>
</dbReference>
<dbReference type="Pfam" id="PF00535">
    <property type="entry name" value="Glycos_transf_2"/>
    <property type="match status" value="1"/>
</dbReference>
<evidence type="ECO:0000259" key="1">
    <source>
        <dbReference type="Pfam" id="PF00535"/>
    </source>
</evidence>
<dbReference type="PANTHER" id="PTHR43685:SF2">
    <property type="entry name" value="GLYCOSYLTRANSFERASE 2-LIKE DOMAIN-CONTAINING PROTEIN"/>
    <property type="match status" value="1"/>
</dbReference>
<dbReference type="CDD" id="cd00761">
    <property type="entry name" value="Glyco_tranf_GTA_type"/>
    <property type="match status" value="1"/>
</dbReference>
<dbReference type="PANTHER" id="PTHR43685">
    <property type="entry name" value="GLYCOSYLTRANSFERASE"/>
    <property type="match status" value="1"/>
</dbReference>
<proteinExistence type="predicted"/>